<dbReference type="EMBL" id="LGRX02033051">
    <property type="protein sequence ID" value="KAK3243231.1"/>
    <property type="molecule type" value="Genomic_DNA"/>
</dbReference>
<accession>A0AAE0EWH8</accession>
<evidence type="ECO:0000313" key="3">
    <source>
        <dbReference type="Proteomes" id="UP001190700"/>
    </source>
</evidence>
<name>A0AAE0EWH8_9CHLO</name>
<sequence length="403" mass="45229">MEPECIFLDASRANHLKALHGPECIRPHSSHTETVASGTHATAKQHQKEDMPSSSKTAAAEYTEKSEEGTQDSAPVHLARRSWTTFLQDKACSFLTENNCSPGTSSFRLGCEAKLIKAWPNLSEGDILTKNWRHLQQAPKLRSDESFLPLYWLSDDLTTSLVFIPKATTLKKMSEKFLDPFSKDNSSIQKGRPPAGVYAFVKTYNESGFRVGYHRGTIMQISGHALLADQQPVLYAGEMEFDDEGRLILWTNFSGTYCPSRALAFQCGLPIDKFWYYCSSSEMGSWDNLDELMAQKLLILVSDQCGNTEYCRKALAHEESRYEKALEELSAYEQYIMSEFPEYGALMKSVQSMRAERLNGLADYGYGLSLCPIEENPKITKTRTCTLPSARSYNALTVLNGNC</sequence>
<proteinExistence type="predicted"/>
<evidence type="ECO:0000313" key="2">
    <source>
        <dbReference type="EMBL" id="KAK3243231.1"/>
    </source>
</evidence>
<feature type="compositionally biased region" description="Polar residues" evidence="1">
    <location>
        <begin position="32"/>
        <end position="44"/>
    </location>
</feature>
<evidence type="ECO:0000256" key="1">
    <source>
        <dbReference type="SAM" id="MobiDB-lite"/>
    </source>
</evidence>
<feature type="region of interest" description="Disordered" evidence="1">
    <location>
        <begin position="24"/>
        <end position="75"/>
    </location>
</feature>
<protein>
    <submittedName>
        <fullName evidence="2">Uncharacterized protein</fullName>
    </submittedName>
</protein>
<dbReference type="AlphaFoldDB" id="A0AAE0EWH8"/>
<keyword evidence="3" id="KW-1185">Reference proteome</keyword>
<comment type="caution">
    <text evidence="2">The sequence shown here is derived from an EMBL/GenBank/DDBJ whole genome shotgun (WGS) entry which is preliminary data.</text>
</comment>
<dbReference type="Proteomes" id="UP001190700">
    <property type="component" value="Unassembled WGS sequence"/>
</dbReference>
<organism evidence="2 3">
    <name type="scientific">Cymbomonas tetramitiformis</name>
    <dbReference type="NCBI Taxonomy" id="36881"/>
    <lineage>
        <taxon>Eukaryota</taxon>
        <taxon>Viridiplantae</taxon>
        <taxon>Chlorophyta</taxon>
        <taxon>Pyramimonadophyceae</taxon>
        <taxon>Pyramimonadales</taxon>
        <taxon>Pyramimonadaceae</taxon>
        <taxon>Cymbomonas</taxon>
    </lineage>
</organism>
<gene>
    <name evidence="2" type="ORF">CYMTET_47104</name>
</gene>
<reference evidence="2 3" key="1">
    <citation type="journal article" date="2015" name="Genome Biol. Evol.">
        <title>Comparative Genomics of a Bacterivorous Green Alga Reveals Evolutionary Causalities and Consequences of Phago-Mixotrophic Mode of Nutrition.</title>
        <authorList>
            <person name="Burns J.A."/>
            <person name="Paasch A."/>
            <person name="Narechania A."/>
            <person name="Kim E."/>
        </authorList>
    </citation>
    <scope>NUCLEOTIDE SEQUENCE [LARGE SCALE GENOMIC DNA]</scope>
    <source>
        <strain evidence="2 3">PLY_AMNH</strain>
    </source>
</reference>